<evidence type="ECO:0000256" key="3">
    <source>
        <dbReference type="ARBA" id="ARBA00022670"/>
    </source>
</evidence>
<feature type="binding site" evidence="6">
    <location>
        <position position="182"/>
    </location>
    <ligand>
        <name>substrate</name>
    </ligand>
</feature>
<feature type="binding site" evidence="6">
    <location>
        <position position="175"/>
    </location>
    <ligand>
        <name>a divalent metal cation</name>
        <dbReference type="ChEBI" id="CHEBI:60240"/>
        <label>2</label>
        <note>catalytic</note>
    </ligand>
</feature>
<dbReference type="NCBIfam" id="TIGR00500">
    <property type="entry name" value="met_pdase_I"/>
    <property type="match status" value="1"/>
</dbReference>
<organism evidence="9 10">
    <name type="scientific">Pseudobacteroides cellulosolvens ATCC 35603 = DSM 2933</name>
    <dbReference type="NCBI Taxonomy" id="398512"/>
    <lineage>
        <taxon>Bacteria</taxon>
        <taxon>Bacillati</taxon>
        <taxon>Bacillota</taxon>
        <taxon>Clostridia</taxon>
        <taxon>Eubacteriales</taxon>
        <taxon>Oscillospiraceae</taxon>
        <taxon>Pseudobacteroides</taxon>
    </lineage>
</organism>
<dbReference type="eggNOG" id="COG0024">
    <property type="taxonomic scope" value="Bacteria"/>
</dbReference>
<dbReference type="RefSeq" id="WP_036945056.1">
    <property type="nucleotide sequence ID" value="NZ_JQKC01000042.1"/>
</dbReference>
<protein>
    <recommendedName>
        <fullName evidence="6 7">Methionine aminopeptidase</fullName>
        <shortName evidence="6">MAP</shortName>
        <shortName evidence="6">MetAP</shortName>
        <ecNumber evidence="6 7">3.4.11.18</ecNumber>
    </recommendedName>
    <alternativeName>
        <fullName evidence="6">Peptidase M</fullName>
    </alternativeName>
</protein>
<proteinExistence type="inferred from homology"/>
<dbReference type="GO" id="GO:0005829">
    <property type="term" value="C:cytosol"/>
    <property type="evidence" value="ECO:0007669"/>
    <property type="project" value="TreeGrafter"/>
</dbReference>
<dbReference type="EMBL" id="LGTC01000001">
    <property type="protein sequence ID" value="KNY27245.1"/>
    <property type="molecule type" value="Genomic_DNA"/>
</dbReference>
<comment type="similarity">
    <text evidence="6">Belongs to the peptidase M24A family. Methionine aminopeptidase type 1 subfamily.</text>
</comment>
<comment type="cofactor">
    <cofactor evidence="6">
        <name>Co(2+)</name>
        <dbReference type="ChEBI" id="CHEBI:48828"/>
    </cofactor>
    <cofactor evidence="6">
        <name>Zn(2+)</name>
        <dbReference type="ChEBI" id="CHEBI:29105"/>
    </cofactor>
    <cofactor evidence="6">
        <name>Mn(2+)</name>
        <dbReference type="ChEBI" id="CHEBI:29035"/>
    </cofactor>
    <cofactor evidence="6">
        <name>Fe(2+)</name>
        <dbReference type="ChEBI" id="CHEBI:29033"/>
    </cofactor>
    <text evidence="6">Binds 2 divalent metal cations per subunit. Has a high-affinity and a low affinity metal-binding site. The true nature of the physiological cofactor is under debate. The enzyme is active with cobalt, zinc, manganese or divalent iron ions. Most likely, methionine aminopeptidases function as mononuclear Fe(2+)-metalloproteases under physiological conditions, and the catalytically relevant metal-binding site has been assigned to the histidine-containing high-affinity site.</text>
</comment>
<dbReference type="OrthoDB" id="9802055at2"/>
<sequence length="256" mass="27960">MSIQKSKAEIELMKKSSDILVNALIRIQEAIKPGVTTLDLDRIAESYIRKCGAIPSFLGYKSPYRGAVDYPGSICASVNNEVVHGIPGLRALKDGDIISVDIGVYFNGFHSDAARTFPVGTVTAEAQHLIDVTKQSFYEGIKNAVVGKRIRDISAAIQDYVESNGYSVVRDYVGHGIGTEMHEEPQIPNYSFKGANPRIVPGMALAIEPMVNAGDYNVKLLENKWTVVTLDNSLSAHYENTIIVTEGEPMIITETP</sequence>
<dbReference type="STRING" id="398512.Bccel_2513"/>
<dbReference type="GO" id="GO:0004239">
    <property type="term" value="F:initiator methionyl aminopeptidase activity"/>
    <property type="evidence" value="ECO:0007669"/>
    <property type="project" value="UniProtKB-UniRule"/>
</dbReference>
<dbReference type="Proteomes" id="UP000036923">
    <property type="component" value="Unassembled WGS sequence"/>
</dbReference>
<evidence type="ECO:0000313" key="10">
    <source>
        <dbReference type="Proteomes" id="UP000036923"/>
    </source>
</evidence>
<feature type="binding site" evidence="6">
    <location>
        <position position="112"/>
    </location>
    <ligand>
        <name>a divalent metal cation</name>
        <dbReference type="ChEBI" id="CHEBI:60240"/>
        <label>1</label>
    </ligand>
</feature>
<feature type="binding site" evidence="6">
    <location>
        <position position="112"/>
    </location>
    <ligand>
        <name>a divalent metal cation</name>
        <dbReference type="ChEBI" id="CHEBI:60240"/>
        <label>2</label>
        <note>catalytic</note>
    </ligand>
</feature>
<dbReference type="InterPro" id="IPR000994">
    <property type="entry name" value="Pept_M24"/>
</dbReference>
<dbReference type="GO" id="GO:0006508">
    <property type="term" value="P:proteolysis"/>
    <property type="evidence" value="ECO:0007669"/>
    <property type="project" value="UniProtKB-KW"/>
</dbReference>
<evidence type="ECO:0000256" key="6">
    <source>
        <dbReference type="HAMAP-Rule" id="MF_01974"/>
    </source>
</evidence>
<evidence type="ECO:0000256" key="5">
    <source>
        <dbReference type="ARBA" id="ARBA00022801"/>
    </source>
</evidence>
<comment type="function">
    <text evidence="1 6">Removes the N-terminal methionine from nascent proteins. The N-terminal methionine is often cleaved when the second residue in the primary sequence is small and uncharged (Met-Ala-, Cys, Gly, Pro, Ser, Thr, or Val). Requires deformylation of the N(alpha)-formylated initiator methionine before it can be hydrolyzed.</text>
</comment>
<keyword evidence="4 6" id="KW-0479">Metal-binding</keyword>
<reference evidence="10" key="1">
    <citation type="submission" date="2015-07" db="EMBL/GenBank/DDBJ databases">
        <title>Near-Complete Genome Sequence of the Cellulolytic Bacterium Bacteroides (Pseudobacteroides) cellulosolvens ATCC 35603.</title>
        <authorList>
            <person name="Dassa B."/>
            <person name="Utturkar S.M."/>
            <person name="Klingeman D.M."/>
            <person name="Hurt R.A."/>
            <person name="Keller M."/>
            <person name="Xu J."/>
            <person name="Reddy Y.H.K."/>
            <person name="Borovok I."/>
            <person name="Grinberg I.R."/>
            <person name="Lamed R."/>
            <person name="Zhivin O."/>
            <person name="Bayer E.A."/>
            <person name="Brown S.D."/>
        </authorList>
    </citation>
    <scope>NUCLEOTIDE SEQUENCE [LARGE SCALE GENOMIC DNA]</scope>
    <source>
        <strain evidence="10">DSM 2933</strain>
    </source>
</reference>
<comment type="subunit">
    <text evidence="6">Monomer.</text>
</comment>
<evidence type="ECO:0000313" key="9">
    <source>
        <dbReference type="EMBL" id="KNY27245.1"/>
    </source>
</evidence>
<dbReference type="CDD" id="cd01086">
    <property type="entry name" value="MetAP1"/>
    <property type="match status" value="1"/>
</dbReference>
<comment type="catalytic activity">
    <reaction evidence="6 7">
        <text>Release of N-terminal amino acids, preferentially methionine, from peptides and arylamides.</text>
        <dbReference type="EC" id="3.4.11.18"/>
    </reaction>
</comment>
<name>A0A0L6JNE0_9FIRM</name>
<keyword evidence="3 6" id="KW-0645">Protease</keyword>
<feature type="binding site" evidence="6">
    <location>
        <position position="84"/>
    </location>
    <ligand>
        <name>substrate</name>
    </ligand>
</feature>
<dbReference type="PRINTS" id="PR00599">
    <property type="entry name" value="MAPEPTIDASE"/>
</dbReference>
<evidence type="ECO:0000259" key="8">
    <source>
        <dbReference type="Pfam" id="PF00557"/>
    </source>
</evidence>
<dbReference type="PATRIC" id="fig|398512.5.peg.2619"/>
<feature type="binding site" evidence="6">
    <location>
        <position position="208"/>
    </location>
    <ligand>
        <name>a divalent metal cation</name>
        <dbReference type="ChEBI" id="CHEBI:60240"/>
        <label>2</label>
        <note>catalytic</note>
    </ligand>
</feature>
<dbReference type="Gene3D" id="3.90.230.10">
    <property type="entry name" value="Creatinase/methionine aminopeptidase superfamily"/>
    <property type="match status" value="1"/>
</dbReference>
<keyword evidence="10" id="KW-1185">Reference proteome</keyword>
<evidence type="ECO:0000256" key="1">
    <source>
        <dbReference type="ARBA" id="ARBA00002521"/>
    </source>
</evidence>
<evidence type="ECO:0000256" key="7">
    <source>
        <dbReference type="RuleBase" id="RU003653"/>
    </source>
</evidence>
<dbReference type="GO" id="GO:0046872">
    <property type="term" value="F:metal ion binding"/>
    <property type="evidence" value="ECO:0007669"/>
    <property type="project" value="UniProtKB-UniRule"/>
</dbReference>
<dbReference type="PANTHER" id="PTHR43330:SF27">
    <property type="entry name" value="METHIONINE AMINOPEPTIDASE"/>
    <property type="match status" value="1"/>
</dbReference>
<dbReference type="Pfam" id="PF00557">
    <property type="entry name" value="Peptidase_M24"/>
    <property type="match status" value="1"/>
</dbReference>
<dbReference type="AlphaFoldDB" id="A0A0L6JNE0"/>
<feature type="binding site" evidence="6">
    <location>
        <position position="239"/>
    </location>
    <ligand>
        <name>a divalent metal cation</name>
        <dbReference type="ChEBI" id="CHEBI:60240"/>
        <label>1</label>
    </ligand>
</feature>
<dbReference type="GO" id="GO:0070006">
    <property type="term" value="F:metalloaminopeptidase activity"/>
    <property type="evidence" value="ECO:0007669"/>
    <property type="project" value="UniProtKB-UniRule"/>
</dbReference>
<evidence type="ECO:0000256" key="4">
    <source>
        <dbReference type="ARBA" id="ARBA00022723"/>
    </source>
</evidence>
<evidence type="ECO:0000256" key="2">
    <source>
        <dbReference type="ARBA" id="ARBA00022438"/>
    </source>
</evidence>
<dbReference type="PROSITE" id="PS00680">
    <property type="entry name" value="MAP_1"/>
    <property type="match status" value="1"/>
</dbReference>
<dbReference type="InterPro" id="IPR036005">
    <property type="entry name" value="Creatinase/aminopeptidase-like"/>
</dbReference>
<dbReference type="SUPFAM" id="SSF55920">
    <property type="entry name" value="Creatinase/aminopeptidase"/>
    <property type="match status" value="1"/>
</dbReference>
<dbReference type="EC" id="3.4.11.18" evidence="6 7"/>
<comment type="caution">
    <text evidence="9">The sequence shown here is derived from an EMBL/GenBank/DDBJ whole genome shotgun (WGS) entry which is preliminary data.</text>
</comment>
<feature type="binding site" evidence="6">
    <location>
        <position position="239"/>
    </location>
    <ligand>
        <name>a divalent metal cation</name>
        <dbReference type="ChEBI" id="CHEBI:60240"/>
        <label>2</label>
        <note>catalytic</note>
    </ligand>
</feature>
<dbReference type="PANTHER" id="PTHR43330">
    <property type="entry name" value="METHIONINE AMINOPEPTIDASE"/>
    <property type="match status" value="1"/>
</dbReference>
<gene>
    <name evidence="6" type="primary">map</name>
    <name evidence="9" type="ORF">Bccel_2513</name>
</gene>
<keyword evidence="5 6" id="KW-0378">Hydrolase</keyword>
<feature type="binding site" evidence="6">
    <location>
        <position position="101"/>
    </location>
    <ligand>
        <name>a divalent metal cation</name>
        <dbReference type="ChEBI" id="CHEBI:60240"/>
        <label>1</label>
    </ligand>
</feature>
<dbReference type="InterPro" id="IPR002467">
    <property type="entry name" value="Pept_M24A_MAP1"/>
</dbReference>
<feature type="domain" description="Peptidase M24" evidence="8">
    <location>
        <begin position="11"/>
        <end position="246"/>
    </location>
</feature>
<accession>A0A0L6JNE0</accession>
<keyword evidence="2 6" id="KW-0031">Aminopeptidase</keyword>
<dbReference type="InterPro" id="IPR001714">
    <property type="entry name" value="Pept_M24_MAP"/>
</dbReference>
<dbReference type="HAMAP" id="MF_01974">
    <property type="entry name" value="MetAP_1"/>
    <property type="match status" value="1"/>
</dbReference>